<gene>
    <name evidence="1" type="ordered locus">Halxa_0784</name>
</gene>
<proteinExistence type="predicted"/>
<dbReference type="eggNOG" id="arCOG09018">
    <property type="taxonomic scope" value="Archaea"/>
</dbReference>
<dbReference type="EMBL" id="CP002839">
    <property type="protein sequence ID" value="AEH35423.1"/>
    <property type="molecule type" value="Genomic_DNA"/>
</dbReference>
<protein>
    <submittedName>
        <fullName evidence="1">Uncharacterized protein</fullName>
    </submittedName>
</protein>
<evidence type="ECO:0000313" key="1">
    <source>
        <dbReference type="EMBL" id="AEH35423.1"/>
    </source>
</evidence>
<dbReference type="KEGG" id="hxa:Halxa_0784"/>
<keyword evidence="2" id="KW-1185">Reference proteome</keyword>
<evidence type="ECO:0000313" key="2">
    <source>
        <dbReference type="Proteomes" id="UP000006794"/>
    </source>
</evidence>
<dbReference type="Proteomes" id="UP000006794">
    <property type="component" value="Chromosome"/>
</dbReference>
<dbReference type="AlphaFoldDB" id="F8D6Z4"/>
<name>F8D6Z4_HALXS</name>
<sequence>MPEVTISDNLYAKLEAECDDAVEDVVWELLYQSRRE</sequence>
<accession>F8D6Z4</accession>
<reference evidence="1 2" key="1">
    <citation type="journal article" date="2012" name="Stand. Genomic Sci.">
        <title>Complete genome sequence of Halopiger xanaduensis type strain (SH-6(T)).</title>
        <authorList>
            <person name="Anderson I."/>
            <person name="Tindall B.J."/>
            <person name="Rohde M."/>
            <person name="Lucas S."/>
            <person name="Han J."/>
            <person name="Lapidus A."/>
            <person name="Cheng J.F."/>
            <person name="Goodwin L."/>
            <person name="Pitluck S."/>
            <person name="Peters L."/>
            <person name="Pati A."/>
            <person name="Mikhailova N."/>
            <person name="Pagani I."/>
            <person name="Teshima H."/>
            <person name="Han C."/>
            <person name="Tapia R."/>
            <person name="Land M."/>
            <person name="Woyke T."/>
            <person name="Klenk H.P."/>
            <person name="Kyrpides N."/>
            <person name="Ivanova N."/>
        </authorList>
    </citation>
    <scope>NUCLEOTIDE SEQUENCE [LARGE SCALE GENOMIC DNA]</scope>
    <source>
        <strain evidence="2">DSM 18323 / JCM 14033 / SH-6</strain>
    </source>
</reference>
<dbReference type="HOGENOM" id="CLU_217430_0_0_2"/>
<organism evidence="1 2">
    <name type="scientific">Halopiger xanaduensis (strain DSM 18323 / JCM 14033 / SH-6)</name>
    <dbReference type="NCBI Taxonomy" id="797210"/>
    <lineage>
        <taxon>Archaea</taxon>
        <taxon>Methanobacteriati</taxon>
        <taxon>Methanobacteriota</taxon>
        <taxon>Stenosarchaea group</taxon>
        <taxon>Halobacteria</taxon>
        <taxon>Halobacteriales</taxon>
        <taxon>Natrialbaceae</taxon>
        <taxon>Halopiger</taxon>
    </lineage>
</organism>